<name>A0ABW0LDR3_9BACI</name>
<accession>A0ABW0LDR3</accession>
<comment type="similarity">
    <text evidence="1 6">Belongs to the peptidase M42 family.</text>
</comment>
<evidence type="ECO:0000256" key="3">
    <source>
        <dbReference type="ARBA" id="ARBA00022670"/>
    </source>
</evidence>
<dbReference type="CDD" id="cd05657">
    <property type="entry name" value="M42_glucanase_like"/>
    <property type="match status" value="1"/>
</dbReference>
<reference evidence="8" key="1">
    <citation type="journal article" date="2019" name="Int. J. Syst. Evol. Microbiol.">
        <title>The Global Catalogue of Microorganisms (GCM) 10K type strain sequencing project: providing services to taxonomists for standard genome sequencing and annotation.</title>
        <authorList>
            <consortium name="The Broad Institute Genomics Platform"/>
            <consortium name="The Broad Institute Genome Sequencing Center for Infectious Disease"/>
            <person name="Wu L."/>
            <person name="Ma J."/>
        </authorList>
    </citation>
    <scope>NUCLEOTIDE SEQUENCE [LARGE SCALE GENOMIC DNA]</scope>
    <source>
        <strain evidence="8">CGMCC 1.12237</strain>
    </source>
</reference>
<dbReference type="EMBL" id="JBHSMC010000001">
    <property type="protein sequence ID" value="MFC5463949.1"/>
    <property type="molecule type" value="Genomic_DNA"/>
</dbReference>
<keyword evidence="8" id="KW-1185">Reference proteome</keyword>
<sequence length="351" mass="39002">MNTNINVNETMQLIKELVSIPSPSGNTKRVIDFCEQYLANSKIEMKRNRKGGLLITVPGENDQQHRMLTAHVDTLGAMVKEIKANGRLKLSMIGGYRWNSVEGEYCEIETESGKVYTGTILMKQTSVHVYKDAGDAKRNEDNIEVRIDELTNSEEETRKLGINVGDFVSFDPRVQITKSGYIKSRHLDDKASTAILLRLIKQISEEGIKLPYTTHFLISNNEEIGYGGNSNISPETVEYLAVDMGALGDGQASDEYTVSICAKDSSGPYHLGLRKHLVNLAKQHNIDYKVDIYPYYGSDASAAIRSGHDIVHGLVGPGIEASHAFERTHETSLMNTEKLLYAYVLSPITTI</sequence>
<comment type="caution">
    <text evidence="7">The sequence shown here is derived from an EMBL/GenBank/DDBJ whole genome shotgun (WGS) entry which is preliminary data.</text>
</comment>
<dbReference type="InterPro" id="IPR051464">
    <property type="entry name" value="Peptidase_M42_aminopept"/>
</dbReference>
<evidence type="ECO:0000256" key="4">
    <source>
        <dbReference type="ARBA" id="ARBA00022723"/>
    </source>
</evidence>
<organism evidence="7 8">
    <name type="scientific">Lederbergia graminis</name>
    <dbReference type="NCBI Taxonomy" id="735518"/>
    <lineage>
        <taxon>Bacteria</taxon>
        <taxon>Bacillati</taxon>
        <taxon>Bacillota</taxon>
        <taxon>Bacilli</taxon>
        <taxon>Bacillales</taxon>
        <taxon>Bacillaceae</taxon>
        <taxon>Lederbergia</taxon>
    </lineage>
</organism>
<keyword evidence="4" id="KW-0479">Metal-binding</keyword>
<evidence type="ECO:0000256" key="6">
    <source>
        <dbReference type="PIRNR" id="PIRNR001123"/>
    </source>
</evidence>
<evidence type="ECO:0000256" key="5">
    <source>
        <dbReference type="ARBA" id="ARBA00022801"/>
    </source>
</evidence>
<dbReference type="InterPro" id="IPR023367">
    <property type="entry name" value="Peptidase_M42_dom2"/>
</dbReference>
<evidence type="ECO:0000313" key="7">
    <source>
        <dbReference type="EMBL" id="MFC5463949.1"/>
    </source>
</evidence>
<proteinExistence type="inferred from homology"/>
<keyword evidence="2" id="KW-0031">Aminopeptidase</keyword>
<dbReference type="PANTHER" id="PTHR32481">
    <property type="entry name" value="AMINOPEPTIDASE"/>
    <property type="match status" value="1"/>
</dbReference>
<dbReference type="SUPFAM" id="SSF101821">
    <property type="entry name" value="Aminopeptidase/glucanase lid domain"/>
    <property type="match status" value="1"/>
</dbReference>
<dbReference type="Gene3D" id="3.40.630.10">
    <property type="entry name" value="Zn peptidases"/>
    <property type="match status" value="1"/>
</dbReference>
<keyword evidence="3" id="KW-0645">Protease</keyword>
<dbReference type="PIRSF" id="PIRSF001123">
    <property type="entry name" value="PepA_GA"/>
    <property type="match status" value="1"/>
</dbReference>
<keyword evidence="5" id="KW-0378">Hydrolase</keyword>
<dbReference type="Pfam" id="PF05343">
    <property type="entry name" value="Peptidase_M42"/>
    <property type="match status" value="1"/>
</dbReference>
<dbReference type="RefSeq" id="WP_382347966.1">
    <property type="nucleotide sequence ID" value="NZ_JBHSMC010000001.1"/>
</dbReference>
<dbReference type="SUPFAM" id="SSF53187">
    <property type="entry name" value="Zn-dependent exopeptidases"/>
    <property type="match status" value="1"/>
</dbReference>
<dbReference type="Proteomes" id="UP001596147">
    <property type="component" value="Unassembled WGS sequence"/>
</dbReference>
<evidence type="ECO:0000313" key="8">
    <source>
        <dbReference type="Proteomes" id="UP001596147"/>
    </source>
</evidence>
<dbReference type="Gene3D" id="2.40.30.40">
    <property type="entry name" value="Peptidase M42, domain 2"/>
    <property type="match status" value="1"/>
</dbReference>
<dbReference type="InterPro" id="IPR008007">
    <property type="entry name" value="Peptidase_M42"/>
</dbReference>
<evidence type="ECO:0000256" key="1">
    <source>
        <dbReference type="ARBA" id="ARBA00006272"/>
    </source>
</evidence>
<gene>
    <name evidence="7" type="ORF">ACFPM4_04145</name>
</gene>
<evidence type="ECO:0000256" key="2">
    <source>
        <dbReference type="ARBA" id="ARBA00022438"/>
    </source>
</evidence>
<dbReference type="PANTHER" id="PTHR32481:SF7">
    <property type="entry name" value="AMINOPEPTIDASE YHFE-RELATED"/>
    <property type="match status" value="1"/>
</dbReference>
<protein>
    <submittedName>
        <fullName evidence="7">M42 family metallopeptidase</fullName>
    </submittedName>
</protein>